<dbReference type="PANTHER" id="PTHR15140:SF46">
    <property type="entry name" value="NRC1"/>
    <property type="match status" value="1"/>
</dbReference>
<dbReference type="SUPFAM" id="SSF52540">
    <property type="entry name" value="P-loop containing nucleoside triphosphate hydrolases"/>
    <property type="match status" value="1"/>
</dbReference>
<keyword evidence="4" id="KW-0611">Plant defense</keyword>
<dbReference type="InterPro" id="IPR027417">
    <property type="entry name" value="P-loop_NTPase"/>
</dbReference>
<keyword evidence="10" id="KW-1185">Reference proteome</keyword>
<evidence type="ECO:0000259" key="7">
    <source>
        <dbReference type="Pfam" id="PF23559"/>
    </source>
</evidence>
<gene>
    <name evidence="9" type="ORF">T459_13797</name>
</gene>
<organism evidence="9 10">
    <name type="scientific">Capsicum annuum</name>
    <name type="common">Capsicum pepper</name>
    <dbReference type="NCBI Taxonomy" id="4072"/>
    <lineage>
        <taxon>Eukaryota</taxon>
        <taxon>Viridiplantae</taxon>
        <taxon>Streptophyta</taxon>
        <taxon>Embryophyta</taxon>
        <taxon>Tracheophyta</taxon>
        <taxon>Spermatophyta</taxon>
        <taxon>Magnoliopsida</taxon>
        <taxon>eudicotyledons</taxon>
        <taxon>Gunneridae</taxon>
        <taxon>Pentapetalae</taxon>
        <taxon>asterids</taxon>
        <taxon>lamiids</taxon>
        <taxon>Solanales</taxon>
        <taxon>Solanaceae</taxon>
        <taxon>Solanoideae</taxon>
        <taxon>Capsiceae</taxon>
        <taxon>Capsicum</taxon>
    </lineage>
</organism>
<dbReference type="InterPro" id="IPR058922">
    <property type="entry name" value="WHD_DRP"/>
</dbReference>
<evidence type="ECO:0000256" key="5">
    <source>
        <dbReference type="ARBA" id="ARBA00022840"/>
    </source>
</evidence>
<evidence type="ECO:0000313" key="9">
    <source>
        <dbReference type="EMBL" id="PHT80782.1"/>
    </source>
</evidence>
<proteinExistence type="predicted"/>
<dbReference type="InterPro" id="IPR042197">
    <property type="entry name" value="Apaf_helical"/>
</dbReference>
<reference evidence="9 10" key="1">
    <citation type="journal article" date="2014" name="Nat. Genet.">
        <title>Genome sequence of the hot pepper provides insights into the evolution of pungency in Capsicum species.</title>
        <authorList>
            <person name="Kim S."/>
            <person name="Park M."/>
            <person name="Yeom S.I."/>
            <person name="Kim Y.M."/>
            <person name="Lee J.M."/>
            <person name="Lee H.A."/>
            <person name="Seo E."/>
            <person name="Choi J."/>
            <person name="Cheong K."/>
            <person name="Kim K.T."/>
            <person name="Jung K."/>
            <person name="Lee G.W."/>
            <person name="Oh S.K."/>
            <person name="Bae C."/>
            <person name="Kim S.B."/>
            <person name="Lee H.Y."/>
            <person name="Kim S.Y."/>
            <person name="Kim M.S."/>
            <person name="Kang B.C."/>
            <person name="Jo Y.D."/>
            <person name="Yang H.B."/>
            <person name="Jeong H.J."/>
            <person name="Kang W.H."/>
            <person name="Kwon J.K."/>
            <person name="Shin C."/>
            <person name="Lim J.Y."/>
            <person name="Park J.H."/>
            <person name="Huh J.H."/>
            <person name="Kim J.S."/>
            <person name="Kim B.D."/>
            <person name="Cohen O."/>
            <person name="Paran I."/>
            <person name="Suh M.C."/>
            <person name="Lee S.B."/>
            <person name="Kim Y.K."/>
            <person name="Shin Y."/>
            <person name="Noh S.J."/>
            <person name="Park J."/>
            <person name="Seo Y.S."/>
            <person name="Kwon S.Y."/>
            <person name="Kim H.A."/>
            <person name="Park J.M."/>
            <person name="Kim H.J."/>
            <person name="Choi S.B."/>
            <person name="Bosland P.W."/>
            <person name="Reeves G."/>
            <person name="Jo S.H."/>
            <person name="Lee B.W."/>
            <person name="Cho H.T."/>
            <person name="Choi H.S."/>
            <person name="Lee M.S."/>
            <person name="Yu Y."/>
            <person name="Do Choi Y."/>
            <person name="Park B.S."/>
            <person name="van Deynze A."/>
            <person name="Ashrafi H."/>
            <person name="Hill T."/>
            <person name="Kim W.T."/>
            <person name="Pai H.S."/>
            <person name="Ahn H.K."/>
            <person name="Yeam I."/>
            <person name="Giovannoni J.J."/>
            <person name="Rose J.K."/>
            <person name="Sorensen I."/>
            <person name="Lee S.J."/>
            <person name="Kim R.W."/>
            <person name="Choi I.Y."/>
            <person name="Choi B.S."/>
            <person name="Lim J.S."/>
            <person name="Lee Y.H."/>
            <person name="Choi D."/>
        </authorList>
    </citation>
    <scope>NUCLEOTIDE SEQUENCE [LARGE SCALE GENOMIC DNA]</scope>
    <source>
        <strain evidence="10">cv. CM334</strain>
    </source>
</reference>
<dbReference type="Pfam" id="PF23559">
    <property type="entry name" value="WHD_DRP"/>
    <property type="match status" value="1"/>
</dbReference>
<dbReference type="InterPro" id="IPR002182">
    <property type="entry name" value="NB-ARC"/>
</dbReference>
<keyword evidence="5" id="KW-0067">ATP-binding</keyword>
<keyword evidence="1" id="KW-0433">Leucine-rich repeat</keyword>
<dbReference type="EMBL" id="AYRZ02000005">
    <property type="protein sequence ID" value="PHT80782.1"/>
    <property type="molecule type" value="Genomic_DNA"/>
</dbReference>
<keyword evidence="2" id="KW-0677">Repeat</keyword>
<evidence type="ECO:0008006" key="11">
    <source>
        <dbReference type="Google" id="ProtNLM"/>
    </source>
</evidence>
<protein>
    <recommendedName>
        <fullName evidence="11">NB-ARC domain-containing protein</fullName>
    </recommendedName>
</protein>
<dbReference type="Gene3D" id="3.40.50.300">
    <property type="entry name" value="P-loop containing nucleotide triphosphate hydrolases"/>
    <property type="match status" value="1"/>
</dbReference>
<evidence type="ECO:0000259" key="6">
    <source>
        <dbReference type="Pfam" id="PF00931"/>
    </source>
</evidence>
<dbReference type="Gene3D" id="3.80.10.10">
    <property type="entry name" value="Ribonuclease Inhibitor"/>
    <property type="match status" value="1"/>
</dbReference>
<reference evidence="9 10" key="2">
    <citation type="journal article" date="2017" name="Genome Biol.">
        <title>New reference genome sequences of hot pepper reveal the massive evolution of plant disease-resistance genes by retroduplication.</title>
        <authorList>
            <person name="Kim S."/>
            <person name="Park J."/>
            <person name="Yeom S.I."/>
            <person name="Kim Y.M."/>
            <person name="Seo E."/>
            <person name="Kim K.T."/>
            <person name="Kim M.S."/>
            <person name="Lee J.M."/>
            <person name="Cheong K."/>
            <person name="Shin H.S."/>
            <person name="Kim S.B."/>
            <person name="Han K."/>
            <person name="Lee J."/>
            <person name="Park M."/>
            <person name="Lee H.A."/>
            <person name="Lee H.Y."/>
            <person name="Lee Y."/>
            <person name="Oh S."/>
            <person name="Lee J.H."/>
            <person name="Choi E."/>
            <person name="Choi E."/>
            <person name="Lee S.E."/>
            <person name="Jeon J."/>
            <person name="Kim H."/>
            <person name="Choi G."/>
            <person name="Song H."/>
            <person name="Lee J."/>
            <person name="Lee S.C."/>
            <person name="Kwon J.K."/>
            <person name="Lee H.Y."/>
            <person name="Koo N."/>
            <person name="Hong Y."/>
            <person name="Kim R.W."/>
            <person name="Kang W.H."/>
            <person name="Huh J.H."/>
            <person name="Kang B.C."/>
            <person name="Yang T.J."/>
            <person name="Lee Y.H."/>
            <person name="Bennetzen J.L."/>
            <person name="Choi D."/>
        </authorList>
    </citation>
    <scope>NUCLEOTIDE SEQUENCE [LARGE SCALE GENOMIC DNA]</scope>
    <source>
        <strain evidence="10">cv. CM334</strain>
    </source>
</reference>
<dbReference type="Gene3D" id="1.10.8.430">
    <property type="entry name" value="Helical domain of apoptotic protease-activating factors"/>
    <property type="match status" value="1"/>
</dbReference>
<evidence type="ECO:0000256" key="3">
    <source>
        <dbReference type="ARBA" id="ARBA00022741"/>
    </source>
</evidence>
<name>A0A2G2ZFK7_CAPAN</name>
<dbReference type="Proteomes" id="UP000222542">
    <property type="component" value="Unassembled WGS sequence"/>
</dbReference>
<dbReference type="InterPro" id="IPR055414">
    <property type="entry name" value="LRR_R13L4/SHOC2-like"/>
</dbReference>
<evidence type="ECO:0000256" key="2">
    <source>
        <dbReference type="ARBA" id="ARBA00022737"/>
    </source>
</evidence>
<keyword evidence="3" id="KW-0547">Nucleotide-binding</keyword>
<evidence type="ECO:0000313" key="10">
    <source>
        <dbReference type="Proteomes" id="UP000222542"/>
    </source>
</evidence>
<dbReference type="GO" id="GO:0043531">
    <property type="term" value="F:ADP binding"/>
    <property type="evidence" value="ECO:0007669"/>
    <property type="project" value="InterPro"/>
</dbReference>
<accession>A0A2G2ZFK7</accession>
<evidence type="ECO:0000256" key="4">
    <source>
        <dbReference type="ARBA" id="ARBA00022821"/>
    </source>
</evidence>
<dbReference type="GO" id="GO:0006952">
    <property type="term" value="P:defense response"/>
    <property type="evidence" value="ECO:0007669"/>
    <property type="project" value="UniProtKB-KW"/>
</dbReference>
<comment type="caution">
    <text evidence="9">The sequence shown here is derived from an EMBL/GenBank/DDBJ whole genome shotgun (WGS) entry which is preliminary data.</text>
</comment>
<sequence length="763" mass="87967">MGGIGKTTLARKAYDHSAIRYHFDILHWVTISQEFRGRNVMLEAIRCISMQRNNVNENDYDKMDKSELANLVQKNLKGPRYLVVVDDIWSRDVWDNIRGIFPNFNNRSRILLTTRETEAFGSKHDHPLALEEIGKEIVQKCQGLPLTISVIAGHLSKTARTLESWKDVARTLSKIIANHPDNCLGVLDGFIRTFGSRKSLEEVAIDYLEDLIGRNLIQARKRKFNGEIKACGMHDLVHEFSLIEAEMIKHMHVKRTFPPLQEQKPNVRRIGFQTQFYYIIDDGYKLFSPSSRSIYLFSFWNLPYSPHVKLLGILPIYRHNPILHEFFSHFNLLRVLAIFNIDSGFESFPLVLTMLFHLRYLQIHFHGNILESISELQNLQTLICDRYPAYITLPEKIWMMKNLRYTCLTAATYLPSPRSKCILNKTPVTGMPNLEEFFGLTYASCTNEIFSLIPNLKRLTIHETSGEENIFPDGLINMSSLRKLEAFKFYGRRLEDHKFAFATSLRRLSLTSCSFYAWEDLSSTIIRLPNLEELKLKLCQFWNNRWSLRANDKVQSLKLLLLSDLYLDVWEASSDNFPKLKRLVLKNCENLQEIPLDFGEIGNLGSIELHDCSTTVEDSARKIEQEQEDMGNNSLKGIEAYFEGPSTDFFQMQNLLDKWLVCSTLASHPYFTRSKAKLAMACREIKNSLIDPDQDPREESSECNDEVLRLRQQLLDLHRAWASGMPPPSLPEDLGNIPNFPSLSQAQFSVPIESPEHAPGFTP</sequence>
<dbReference type="Pfam" id="PF23598">
    <property type="entry name" value="LRR_14"/>
    <property type="match status" value="1"/>
</dbReference>
<evidence type="ECO:0000256" key="1">
    <source>
        <dbReference type="ARBA" id="ARBA00022614"/>
    </source>
</evidence>
<dbReference type="Gramene" id="PHT80782">
    <property type="protein sequence ID" value="PHT80782"/>
    <property type="gene ID" value="T459_13797"/>
</dbReference>
<dbReference type="SUPFAM" id="SSF52058">
    <property type="entry name" value="L domain-like"/>
    <property type="match status" value="1"/>
</dbReference>
<dbReference type="Pfam" id="PF00931">
    <property type="entry name" value="NB-ARC"/>
    <property type="match status" value="1"/>
</dbReference>
<dbReference type="InterPro" id="IPR032675">
    <property type="entry name" value="LRR_dom_sf"/>
</dbReference>
<feature type="domain" description="NB-ARC" evidence="6">
    <location>
        <begin position="1"/>
        <end position="121"/>
    </location>
</feature>
<feature type="domain" description="Disease resistance protein winged helix" evidence="7">
    <location>
        <begin position="188"/>
        <end position="240"/>
    </location>
</feature>
<dbReference type="PANTHER" id="PTHR15140">
    <property type="entry name" value="TUBULIN-SPECIFIC CHAPERONE E"/>
    <property type="match status" value="1"/>
</dbReference>
<dbReference type="AlphaFoldDB" id="A0A2G2ZFK7"/>
<evidence type="ECO:0000259" key="8">
    <source>
        <dbReference type="Pfam" id="PF23598"/>
    </source>
</evidence>
<feature type="domain" description="Disease resistance R13L4/SHOC-2-like LRR" evidence="8">
    <location>
        <begin position="327"/>
        <end position="590"/>
    </location>
</feature>